<evidence type="ECO:0000313" key="1">
    <source>
        <dbReference type="EMBL" id="RZT83750.1"/>
    </source>
</evidence>
<dbReference type="Pfam" id="PF10698">
    <property type="entry name" value="DUF2505"/>
    <property type="match status" value="1"/>
</dbReference>
<keyword evidence="2" id="KW-1185">Reference proteome</keyword>
<protein>
    <submittedName>
        <fullName evidence="1">Uncharacterized protein DUF2505</fullName>
    </submittedName>
</protein>
<dbReference type="AlphaFoldDB" id="A0A4V2FQ80"/>
<dbReference type="InterPro" id="IPR019639">
    <property type="entry name" value="DUF2505"/>
</dbReference>
<dbReference type="RefSeq" id="WP_130288460.1">
    <property type="nucleotide sequence ID" value="NZ_SHKL01000001.1"/>
</dbReference>
<dbReference type="Proteomes" id="UP000291591">
    <property type="component" value="Unassembled WGS sequence"/>
</dbReference>
<gene>
    <name evidence="1" type="ORF">EV383_0568</name>
</gene>
<name>A0A4V2FQ80_PSEST</name>
<dbReference type="EMBL" id="SHKL01000001">
    <property type="protein sequence ID" value="RZT83750.1"/>
    <property type="molecule type" value="Genomic_DNA"/>
</dbReference>
<sequence>MPSSIDYRSTTAHPAQRVYATMVDKEVLEKRLVQMGGPGAALLEYEPDGEGVKYTLRHGIDQQDLPAMVTKLIPGGDVVIKRTETWAPSAQGGYDGVARVAIAGTPATAKATMRIADADGGSEFAVNIVVTVKVPIVGAKIEEAVGEQIKQLLAAETGFTLEQIQA</sequence>
<dbReference type="OrthoDB" id="5178774at2"/>
<accession>A0A4V2FQ80</accession>
<reference evidence="1 2" key="1">
    <citation type="submission" date="2019-02" db="EMBL/GenBank/DDBJ databases">
        <title>Sequencing the genomes of 1000 actinobacteria strains.</title>
        <authorList>
            <person name="Klenk H.-P."/>
        </authorList>
    </citation>
    <scope>NUCLEOTIDE SEQUENCE [LARGE SCALE GENOMIC DNA]</scope>
    <source>
        <strain evidence="1 2">DSM 45779</strain>
    </source>
</reference>
<organism evidence="1 2">
    <name type="scientific">Pseudonocardia sediminis</name>
    <dbReference type="NCBI Taxonomy" id="1397368"/>
    <lineage>
        <taxon>Bacteria</taxon>
        <taxon>Bacillati</taxon>
        <taxon>Actinomycetota</taxon>
        <taxon>Actinomycetes</taxon>
        <taxon>Pseudonocardiales</taxon>
        <taxon>Pseudonocardiaceae</taxon>
        <taxon>Pseudonocardia</taxon>
    </lineage>
</organism>
<evidence type="ECO:0000313" key="2">
    <source>
        <dbReference type="Proteomes" id="UP000291591"/>
    </source>
</evidence>
<proteinExistence type="predicted"/>
<comment type="caution">
    <text evidence="1">The sequence shown here is derived from an EMBL/GenBank/DDBJ whole genome shotgun (WGS) entry which is preliminary data.</text>
</comment>